<dbReference type="InterPro" id="IPR027417">
    <property type="entry name" value="P-loop_NTPase"/>
</dbReference>
<name>A0A9D5M180_9FIRM</name>
<keyword evidence="5" id="KW-1133">Transmembrane helix</keyword>
<feature type="compositionally biased region" description="Basic and acidic residues" evidence="7">
    <location>
        <begin position="499"/>
        <end position="509"/>
    </location>
</feature>
<evidence type="ECO:0000256" key="2">
    <source>
        <dbReference type="ARBA" id="ARBA00008806"/>
    </source>
</evidence>
<dbReference type="InterPro" id="IPR051539">
    <property type="entry name" value="T4SS-coupling_protein"/>
</dbReference>
<comment type="subcellular location">
    <subcellularLocation>
        <location evidence="1">Cell membrane</location>
        <topology evidence="1">Multi-pass membrane protein</topology>
    </subcellularLocation>
</comment>
<reference evidence="8" key="1">
    <citation type="submission" date="2020-10" db="EMBL/GenBank/DDBJ databases">
        <title>ChiBAC.</title>
        <authorList>
            <person name="Zenner C."/>
            <person name="Hitch T.C.A."/>
            <person name="Clavel T."/>
        </authorList>
    </citation>
    <scope>NUCLEOTIDE SEQUENCE</scope>
    <source>
        <strain evidence="8">DSM 107454</strain>
    </source>
</reference>
<dbReference type="SUPFAM" id="SSF52540">
    <property type="entry name" value="P-loop containing nucleoside triphosphate hydrolases"/>
    <property type="match status" value="1"/>
</dbReference>
<dbReference type="CDD" id="cd01127">
    <property type="entry name" value="TrwB_TraG_TraD_VirD4"/>
    <property type="match status" value="1"/>
</dbReference>
<feature type="region of interest" description="Disordered" evidence="7">
    <location>
        <begin position="499"/>
        <end position="546"/>
    </location>
</feature>
<dbReference type="NCBIfam" id="NF045973">
    <property type="entry name" value="conju_CD1115"/>
    <property type="match status" value="1"/>
</dbReference>
<dbReference type="AlphaFoldDB" id="A0A9D5M180"/>
<dbReference type="Gene3D" id="3.40.50.300">
    <property type="entry name" value="P-loop containing nucleotide triphosphate hydrolases"/>
    <property type="match status" value="2"/>
</dbReference>
<keyword evidence="4" id="KW-0812">Transmembrane</keyword>
<sequence length="559" mass="62881">MTMHMGDGDHNCRDRERNFDYSDKGTYGTSGFMSEQEMREVFEVDSVRNNDGILLGLYHNKPLFLPHDTFMNRNIAVFGASGSMKSRAFVRNYIFQAVRRGESLVITDPKSEIYEDMSEYLKNEGYDVKVFNLISPQNSDSWNCIADIDGDDLMAQTFTDVVIRNTTVGKGDEFWDSASVNLLKALVLYVSIEFDAENCNMGEAYKLISLKSADELDAMFSILDYKHPAYAPYNIFKQASENVRSGIIIGLGARLQVFQNKMIRNITAYNEINLVDAGKRKSAYFCITSDQESAFDFLASLFFSFLFIRLVRYADNHCDGGRLTVPVNMVLDEFPNIGVIPDITKKISTVRSRAINISVIFQNLAQLQNRYPFGAWEEILGGCDTMCFLGCTDSTTARYISDRSGEVTVAVASKTKQLNTWRVSDYTPEYREARSIGKRKLLTPDEVLRLPITDALILMRGQKTLKVQKYDYTLHPYAKKLIPNKASAHVPDWRKTLETQGDIDSRAGEEASPARIALGRGNAVPKQKPPTAETARKGGDANVSAPKFTKVTKNVLKIK</sequence>
<comment type="similarity">
    <text evidence="2">Belongs to the VirD4/TraG family.</text>
</comment>
<evidence type="ECO:0000256" key="5">
    <source>
        <dbReference type="ARBA" id="ARBA00022989"/>
    </source>
</evidence>
<evidence type="ECO:0000256" key="7">
    <source>
        <dbReference type="SAM" id="MobiDB-lite"/>
    </source>
</evidence>
<evidence type="ECO:0000256" key="4">
    <source>
        <dbReference type="ARBA" id="ARBA00022692"/>
    </source>
</evidence>
<dbReference type="PANTHER" id="PTHR37937:SF1">
    <property type="entry name" value="CONJUGATIVE TRANSFER: DNA TRANSPORT"/>
    <property type="match status" value="1"/>
</dbReference>
<keyword evidence="9" id="KW-1185">Reference proteome</keyword>
<protein>
    <submittedName>
        <fullName evidence="8">Type IV secretory system conjugative DNA transfer family protein</fullName>
    </submittedName>
</protein>
<evidence type="ECO:0000256" key="3">
    <source>
        <dbReference type="ARBA" id="ARBA00022475"/>
    </source>
</evidence>
<keyword evidence="6" id="KW-0472">Membrane</keyword>
<comment type="caution">
    <text evidence="8">The sequence shown here is derived from an EMBL/GenBank/DDBJ whole genome shotgun (WGS) entry which is preliminary data.</text>
</comment>
<evidence type="ECO:0000256" key="6">
    <source>
        <dbReference type="ARBA" id="ARBA00023136"/>
    </source>
</evidence>
<dbReference type="PANTHER" id="PTHR37937">
    <property type="entry name" value="CONJUGATIVE TRANSFER: DNA TRANSPORT"/>
    <property type="match status" value="1"/>
</dbReference>
<keyword evidence="3" id="KW-1003">Cell membrane</keyword>
<evidence type="ECO:0000313" key="8">
    <source>
        <dbReference type="EMBL" id="MBE5040762.1"/>
    </source>
</evidence>
<dbReference type="GO" id="GO:0005886">
    <property type="term" value="C:plasma membrane"/>
    <property type="evidence" value="ECO:0007669"/>
    <property type="project" value="UniProtKB-SubCell"/>
</dbReference>
<feature type="region of interest" description="Disordered" evidence="7">
    <location>
        <begin position="1"/>
        <end position="20"/>
    </location>
</feature>
<organism evidence="8 9">
    <name type="scientific">Ructibacterium gallinarum</name>
    <dbReference type="NCBI Taxonomy" id="2779355"/>
    <lineage>
        <taxon>Bacteria</taxon>
        <taxon>Bacillati</taxon>
        <taxon>Bacillota</taxon>
        <taxon>Clostridia</taxon>
        <taxon>Eubacteriales</taxon>
        <taxon>Oscillospiraceae</taxon>
        <taxon>Ructibacterium</taxon>
    </lineage>
</organism>
<evidence type="ECO:0000256" key="1">
    <source>
        <dbReference type="ARBA" id="ARBA00004651"/>
    </source>
</evidence>
<gene>
    <name evidence="8" type="ORF">INF28_09855</name>
</gene>
<dbReference type="Proteomes" id="UP000806542">
    <property type="component" value="Unassembled WGS sequence"/>
</dbReference>
<proteinExistence type="inferred from homology"/>
<dbReference type="InterPro" id="IPR003688">
    <property type="entry name" value="TraG/VirD4"/>
</dbReference>
<dbReference type="EMBL" id="JADCKB010000022">
    <property type="protein sequence ID" value="MBE5040762.1"/>
    <property type="molecule type" value="Genomic_DNA"/>
</dbReference>
<accession>A0A9D5M180</accession>
<evidence type="ECO:0000313" key="9">
    <source>
        <dbReference type="Proteomes" id="UP000806542"/>
    </source>
</evidence>
<dbReference type="Pfam" id="PF02534">
    <property type="entry name" value="T4SS-DNA_transf"/>
    <property type="match status" value="1"/>
</dbReference>